<dbReference type="Gene3D" id="3.40.50.1820">
    <property type="entry name" value="alpha/beta hydrolase"/>
    <property type="match status" value="1"/>
</dbReference>
<dbReference type="Proteomes" id="UP000278673">
    <property type="component" value="Unassembled WGS sequence"/>
</dbReference>
<organism evidence="1 2">
    <name type="scientific">Streptomyces triticirhizae</name>
    <dbReference type="NCBI Taxonomy" id="2483353"/>
    <lineage>
        <taxon>Bacteria</taxon>
        <taxon>Bacillati</taxon>
        <taxon>Actinomycetota</taxon>
        <taxon>Actinomycetes</taxon>
        <taxon>Kitasatosporales</taxon>
        <taxon>Streptomycetaceae</taxon>
        <taxon>Streptomyces</taxon>
    </lineage>
</organism>
<name>A0A3M2LSS7_9ACTN</name>
<accession>A0A3M2LSS7</accession>
<dbReference type="AlphaFoldDB" id="A0A3M2LSS7"/>
<reference evidence="1 2" key="1">
    <citation type="submission" date="2018-10" db="EMBL/GenBank/DDBJ databases">
        <title>Isolation, diversity and antifungal activity of actinobacteria from wheat.</title>
        <authorList>
            <person name="Han C."/>
        </authorList>
    </citation>
    <scope>NUCLEOTIDE SEQUENCE [LARGE SCALE GENOMIC DNA]</scope>
    <source>
        <strain evidence="1 2">NEAU-YY642</strain>
    </source>
</reference>
<dbReference type="SUPFAM" id="SSF53474">
    <property type="entry name" value="alpha/beta-Hydrolases"/>
    <property type="match status" value="1"/>
</dbReference>
<gene>
    <name evidence="1" type="ORF">EBN88_17875</name>
</gene>
<evidence type="ECO:0000313" key="2">
    <source>
        <dbReference type="Proteomes" id="UP000278673"/>
    </source>
</evidence>
<protein>
    <submittedName>
        <fullName evidence="1">NAD-dependent dehydratase</fullName>
    </submittedName>
</protein>
<feature type="non-terminal residue" evidence="1">
    <location>
        <position position="1"/>
    </location>
</feature>
<sequence length="89" mass="9720">GREVNSAVADLRRPGVARRVAAALRADAQRRGPWRQSLDRVRVPVRIVAGAADPPVAAVDHSVIEIAGAWHHRRLTHAELLNEGRTPAR</sequence>
<dbReference type="RefSeq" id="WP_233580760.1">
    <property type="nucleotide sequence ID" value="NZ_RFFJ01000101.1"/>
</dbReference>
<evidence type="ECO:0000313" key="1">
    <source>
        <dbReference type="EMBL" id="RMI37928.1"/>
    </source>
</evidence>
<keyword evidence="2" id="KW-1185">Reference proteome</keyword>
<dbReference type="EMBL" id="RFFJ01000101">
    <property type="protein sequence ID" value="RMI37928.1"/>
    <property type="molecule type" value="Genomic_DNA"/>
</dbReference>
<dbReference type="InterPro" id="IPR029058">
    <property type="entry name" value="AB_hydrolase_fold"/>
</dbReference>
<comment type="caution">
    <text evidence="1">The sequence shown here is derived from an EMBL/GenBank/DDBJ whole genome shotgun (WGS) entry which is preliminary data.</text>
</comment>
<proteinExistence type="predicted"/>